<protein>
    <submittedName>
        <fullName evidence="1">Uncharacterized protein</fullName>
    </submittedName>
</protein>
<organism evidence="1">
    <name type="scientific">marine sediment metagenome</name>
    <dbReference type="NCBI Taxonomy" id="412755"/>
    <lineage>
        <taxon>unclassified sequences</taxon>
        <taxon>metagenomes</taxon>
        <taxon>ecological metagenomes</taxon>
    </lineage>
</organism>
<proteinExistence type="predicted"/>
<dbReference type="InterPro" id="IPR036661">
    <property type="entry name" value="Luciferase-like_sf"/>
</dbReference>
<sequence>MPRINAAADAAGRPKPRVCVSLPVAVTDDVTEARQRAARAFQIYGHLPNYRRMLDREGATGPEDVAIVGDEAEVERQLRALAGTGCTDLIASVFSAQEDAAASVARTWGLLKGLVGKV</sequence>
<dbReference type="AlphaFoldDB" id="X0SR85"/>
<dbReference type="Gene3D" id="3.20.20.30">
    <property type="entry name" value="Luciferase-like domain"/>
    <property type="match status" value="1"/>
</dbReference>
<dbReference type="GO" id="GO:0016705">
    <property type="term" value="F:oxidoreductase activity, acting on paired donors, with incorporation or reduction of molecular oxygen"/>
    <property type="evidence" value="ECO:0007669"/>
    <property type="project" value="InterPro"/>
</dbReference>
<reference evidence="1" key="1">
    <citation type="journal article" date="2014" name="Front. Microbiol.">
        <title>High frequency of phylogenetically diverse reductive dehalogenase-homologous genes in deep subseafloor sedimentary metagenomes.</title>
        <authorList>
            <person name="Kawai M."/>
            <person name="Futagami T."/>
            <person name="Toyoda A."/>
            <person name="Takaki Y."/>
            <person name="Nishi S."/>
            <person name="Hori S."/>
            <person name="Arai W."/>
            <person name="Tsubouchi T."/>
            <person name="Morono Y."/>
            <person name="Uchiyama I."/>
            <person name="Ito T."/>
            <person name="Fujiyama A."/>
            <person name="Inagaki F."/>
            <person name="Takami H."/>
        </authorList>
    </citation>
    <scope>NUCLEOTIDE SEQUENCE</scope>
    <source>
        <strain evidence="1">Expedition CK06-06</strain>
    </source>
</reference>
<evidence type="ECO:0000313" key="1">
    <source>
        <dbReference type="EMBL" id="GAF83608.1"/>
    </source>
</evidence>
<gene>
    <name evidence="1" type="ORF">S01H1_09398</name>
</gene>
<dbReference type="SUPFAM" id="SSF51679">
    <property type="entry name" value="Bacterial luciferase-like"/>
    <property type="match status" value="1"/>
</dbReference>
<comment type="caution">
    <text evidence="1">The sequence shown here is derived from an EMBL/GenBank/DDBJ whole genome shotgun (WGS) entry which is preliminary data.</text>
</comment>
<dbReference type="EMBL" id="BARS01004805">
    <property type="protein sequence ID" value="GAF83608.1"/>
    <property type="molecule type" value="Genomic_DNA"/>
</dbReference>
<name>X0SR85_9ZZZZ</name>
<accession>X0SR85</accession>